<evidence type="ECO:0000256" key="2">
    <source>
        <dbReference type="ARBA" id="ARBA00022741"/>
    </source>
</evidence>
<keyword evidence="2 5" id="KW-0547">Nucleotide-binding</keyword>
<dbReference type="OrthoDB" id="6148895at2759"/>
<dbReference type="Pfam" id="PF00069">
    <property type="entry name" value="Pkinase"/>
    <property type="match status" value="1"/>
</dbReference>
<evidence type="ECO:0000259" key="7">
    <source>
        <dbReference type="PROSITE" id="PS50011"/>
    </source>
</evidence>
<dbReference type="GO" id="GO:0005524">
    <property type="term" value="F:ATP binding"/>
    <property type="evidence" value="ECO:0007669"/>
    <property type="project" value="UniProtKB-UniRule"/>
</dbReference>
<dbReference type="GO" id="GO:1990625">
    <property type="term" value="P:negative regulation of cytoplasmic translational initiation in response to stress"/>
    <property type="evidence" value="ECO:0007669"/>
    <property type="project" value="TreeGrafter"/>
</dbReference>
<evidence type="ECO:0000256" key="1">
    <source>
        <dbReference type="ARBA" id="ARBA00022679"/>
    </source>
</evidence>
<dbReference type="EMBL" id="UYJE01003001">
    <property type="protein sequence ID" value="VDI15678.1"/>
    <property type="molecule type" value="Genomic_DNA"/>
</dbReference>
<gene>
    <name evidence="8" type="ORF">MGAL_10B009369</name>
</gene>
<dbReference type="EC" id="2.7.11.1" evidence="8"/>
<evidence type="ECO:0000256" key="5">
    <source>
        <dbReference type="PROSITE-ProRule" id="PRU10141"/>
    </source>
</evidence>
<comment type="caution">
    <text evidence="8">The sequence shown here is derived from an EMBL/GenBank/DDBJ whole genome shotgun (WGS) entry which is preliminary data.</text>
</comment>
<feature type="compositionally biased region" description="Polar residues" evidence="6">
    <location>
        <begin position="1"/>
        <end position="11"/>
    </location>
</feature>
<evidence type="ECO:0000256" key="3">
    <source>
        <dbReference type="ARBA" id="ARBA00022777"/>
    </source>
</evidence>
<keyword evidence="9" id="KW-1185">Reference proteome</keyword>
<proteinExistence type="predicted"/>
<dbReference type="PANTHER" id="PTHR11042:SF136">
    <property type="entry name" value="EIF-2-ALPHA KINASE GCN2"/>
    <property type="match status" value="1"/>
</dbReference>
<feature type="binding site" evidence="5">
    <location>
        <position position="69"/>
    </location>
    <ligand>
        <name>ATP</name>
        <dbReference type="ChEBI" id="CHEBI:30616"/>
    </ligand>
</feature>
<name>A0A8B6D657_MYTGA</name>
<feature type="region of interest" description="Disordered" evidence="6">
    <location>
        <begin position="1"/>
        <end position="25"/>
    </location>
</feature>
<dbReference type="PROSITE" id="PS00107">
    <property type="entry name" value="PROTEIN_KINASE_ATP"/>
    <property type="match status" value="1"/>
</dbReference>
<dbReference type="GO" id="GO:0005634">
    <property type="term" value="C:nucleus"/>
    <property type="evidence" value="ECO:0007669"/>
    <property type="project" value="TreeGrafter"/>
</dbReference>
<dbReference type="InterPro" id="IPR017441">
    <property type="entry name" value="Protein_kinase_ATP_BS"/>
</dbReference>
<dbReference type="PROSITE" id="PS50011">
    <property type="entry name" value="PROTEIN_KINASE_DOM"/>
    <property type="match status" value="1"/>
</dbReference>
<reference evidence="8" key="1">
    <citation type="submission" date="2018-11" db="EMBL/GenBank/DDBJ databases">
        <authorList>
            <person name="Alioto T."/>
            <person name="Alioto T."/>
        </authorList>
    </citation>
    <scope>NUCLEOTIDE SEQUENCE</scope>
</reference>
<keyword evidence="8" id="KW-0648">Protein biosynthesis</keyword>
<keyword evidence="4 5" id="KW-0067">ATP-binding</keyword>
<dbReference type="InterPro" id="IPR050339">
    <property type="entry name" value="CC_SR_Kinase"/>
</dbReference>
<dbReference type="AlphaFoldDB" id="A0A8B6D657"/>
<feature type="domain" description="Protein kinase" evidence="7">
    <location>
        <begin position="40"/>
        <end position="296"/>
    </location>
</feature>
<sequence length="296" mass="34048">MTTDNSNSYTWEGSGCSEDSHSPTDTQLTEFLSSDIQKHFEIVEHIGKGAYGSVFEIKSKTDKKVYALKVVPLSSDKDKERMSREVEVLAQLQHPNIVRYHTSWHLKNEGNCTEIDPNFQCLCIQVEYCDQTLKDFIENMSYYDDQNELEIERRRILGEILDGVKYIHEENIMHRDLTPRNIFLSKSGTVKIGDFGIARTVYLTDGITAIGTIYDENLTSSFGTKLYCAPEVLNCDNSYDNRVDLYNLGLIIFEMWYPFQTQMEKSKSFDDIKSLSIKIPDPFEPEVIKEILIGLL</sequence>
<dbReference type="GO" id="GO:0004694">
    <property type="term" value="F:eukaryotic translation initiation factor 2alpha kinase activity"/>
    <property type="evidence" value="ECO:0007669"/>
    <property type="project" value="TreeGrafter"/>
</dbReference>
<dbReference type="GO" id="GO:0003743">
    <property type="term" value="F:translation initiation factor activity"/>
    <property type="evidence" value="ECO:0007669"/>
    <property type="project" value="UniProtKB-KW"/>
</dbReference>
<dbReference type="Proteomes" id="UP000596742">
    <property type="component" value="Unassembled WGS sequence"/>
</dbReference>
<dbReference type="PANTHER" id="PTHR11042">
    <property type="entry name" value="EUKARYOTIC TRANSLATION INITIATION FACTOR 2-ALPHA KINASE EIF2-ALPHA KINASE -RELATED"/>
    <property type="match status" value="1"/>
</dbReference>
<accession>A0A8B6D657</accession>
<evidence type="ECO:0000313" key="8">
    <source>
        <dbReference type="EMBL" id="VDI15678.1"/>
    </source>
</evidence>
<evidence type="ECO:0000256" key="6">
    <source>
        <dbReference type="SAM" id="MobiDB-lite"/>
    </source>
</evidence>
<organism evidence="8 9">
    <name type="scientific">Mytilus galloprovincialis</name>
    <name type="common">Mediterranean mussel</name>
    <dbReference type="NCBI Taxonomy" id="29158"/>
    <lineage>
        <taxon>Eukaryota</taxon>
        <taxon>Metazoa</taxon>
        <taxon>Spiralia</taxon>
        <taxon>Lophotrochozoa</taxon>
        <taxon>Mollusca</taxon>
        <taxon>Bivalvia</taxon>
        <taxon>Autobranchia</taxon>
        <taxon>Pteriomorphia</taxon>
        <taxon>Mytilida</taxon>
        <taxon>Mytiloidea</taxon>
        <taxon>Mytilidae</taxon>
        <taxon>Mytilinae</taxon>
        <taxon>Mytilus</taxon>
    </lineage>
</organism>
<keyword evidence="8" id="KW-0396">Initiation factor</keyword>
<dbReference type="Gene3D" id="3.30.200.20">
    <property type="entry name" value="Phosphorylase Kinase, domain 1"/>
    <property type="match status" value="1"/>
</dbReference>
<dbReference type="Gene3D" id="1.10.510.10">
    <property type="entry name" value="Transferase(Phosphotransferase) domain 1"/>
    <property type="match status" value="1"/>
</dbReference>
<dbReference type="InterPro" id="IPR011009">
    <property type="entry name" value="Kinase-like_dom_sf"/>
</dbReference>
<dbReference type="SUPFAM" id="SSF56112">
    <property type="entry name" value="Protein kinase-like (PK-like)"/>
    <property type="match status" value="1"/>
</dbReference>
<dbReference type="InterPro" id="IPR000719">
    <property type="entry name" value="Prot_kinase_dom"/>
</dbReference>
<dbReference type="GO" id="GO:0005829">
    <property type="term" value="C:cytosol"/>
    <property type="evidence" value="ECO:0007669"/>
    <property type="project" value="TreeGrafter"/>
</dbReference>
<keyword evidence="3 8" id="KW-0418">Kinase</keyword>
<dbReference type="InterPro" id="IPR008266">
    <property type="entry name" value="Tyr_kinase_AS"/>
</dbReference>
<evidence type="ECO:0000256" key="4">
    <source>
        <dbReference type="ARBA" id="ARBA00022840"/>
    </source>
</evidence>
<dbReference type="PROSITE" id="PS00109">
    <property type="entry name" value="PROTEIN_KINASE_TYR"/>
    <property type="match status" value="1"/>
</dbReference>
<evidence type="ECO:0000313" key="9">
    <source>
        <dbReference type="Proteomes" id="UP000596742"/>
    </source>
</evidence>
<keyword evidence="1 8" id="KW-0808">Transferase</keyword>
<protein>
    <submittedName>
        <fullName evidence="8">Eukaryotic translation initiation factor 2-alpha kinase 2</fullName>
        <ecNumber evidence="8">2.7.11.1</ecNumber>
    </submittedName>
</protein>